<dbReference type="InterPro" id="IPR003148">
    <property type="entry name" value="RCK_N"/>
</dbReference>
<dbReference type="Proteomes" id="UP001318682">
    <property type="component" value="Plasmid pROLI81"/>
</dbReference>
<dbReference type="PROSITE" id="PS51201">
    <property type="entry name" value="RCK_N"/>
    <property type="match status" value="1"/>
</dbReference>
<dbReference type="InterPro" id="IPR036291">
    <property type="entry name" value="NAD(P)-bd_dom_sf"/>
</dbReference>
<accession>A0ABZ2C284</accession>
<organism evidence="3 4">
    <name type="scientific">Roseobacter fucihabitans</name>
    <dbReference type="NCBI Taxonomy" id="1537242"/>
    <lineage>
        <taxon>Bacteria</taxon>
        <taxon>Pseudomonadati</taxon>
        <taxon>Pseudomonadota</taxon>
        <taxon>Alphaproteobacteria</taxon>
        <taxon>Rhodobacterales</taxon>
        <taxon>Roseobacteraceae</taxon>
        <taxon>Roseobacter</taxon>
    </lineage>
</organism>
<dbReference type="PROSITE" id="PS51202">
    <property type="entry name" value="RCK_C"/>
    <property type="match status" value="1"/>
</dbReference>
<evidence type="ECO:0000313" key="3">
    <source>
        <dbReference type="EMBL" id="WVX51671.1"/>
    </source>
</evidence>
<feature type="domain" description="RCK N-terminal" evidence="1">
    <location>
        <begin position="5"/>
        <end position="121"/>
    </location>
</feature>
<evidence type="ECO:0000259" key="2">
    <source>
        <dbReference type="PROSITE" id="PS51202"/>
    </source>
</evidence>
<reference evidence="3 4" key="1">
    <citation type="submission" date="2024-01" db="EMBL/GenBank/DDBJ databases">
        <title>Roseobacter fucihabitans sp. nov., isolated from the brown alga Fucus spiralis.</title>
        <authorList>
            <person name="Hahnke S."/>
            <person name="Berger M."/>
            <person name="Schlingloff A."/>
            <person name="Athale I."/>
            <person name="Neumann-Schaal M."/>
            <person name="Adenaya A."/>
            <person name="Poehlein A."/>
            <person name="Daniel R."/>
            <person name="Pertersen J."/>
            <person name="Brinkhoff T."/>
        </authorList>
    </citation>
    <scope>NUCLEOTIDE SEQUENCE [LARGE SCALE GENOMIC DNA]</scope>
    <source>
        <strain evidence="3 4">B14</strain>
        <plasmid evidence="3 4">pROLI81</plasmid>
    </source>
</reference>
<dbReference type="PANTHER" id="PTHR43833:SF7">
    <property type="entry name" value="KTR SYSTEM POTASSIUM UPTAKE PROTEIN C"/>
    <property type="match status" value="1"/>
</dbReference>
<dbReference type="InterPro" id="IPR036721">
    <property type="entry name" value="RCK_C_sf"/>
</dbReference>
<feature type="domain" description="RCK C-terminal" evidence="2">
    <location>
        <begin position="141"/>
        <end position="220"/>
    </location>
</feature>
<protein>
    <submittedName>
        <fullName evidence="3">Ktr system potassium uptake protein A</fullName>
    </submittedName>
</protein>
<dbReference type="EMBL" id="CP143426">
    <property type="protein sequence ID" value="WVX51671.1"/>
    <property type="molecule type" value="Genomic_DNA"/>
</dbReference>
<sequence>MAASSQTIVVIGLGNFGGSVAQELARFGNHVIGIDIDEQRVARYADDLHQAMILDVRDEQALREAALGDCDIAMIAIGSEIEASSVAAINLKVIGVPKIWAKATSKNHHRILSRLGVDRVVHPEKEVGQHVAQVLHNPLVRDYISLGNGYHIVNFTIPEQLEGKTLESLPYKSQYNLRCVGVMRGSEFLGHDGASCELRKDDLLLLLGKRQDLRDFAGRF</sequence>
<dbReference type="Gene3D" id="3.40.50.720">
    <property type="entry name" value="NAD(P)-binding Rossmann-like Domain"/>
    <property type="match status" value="1"/>
</dbReference>
<proteinExistence type="predicted"/>
<dbReference type="Pfam" id="PF02254">
    <property type="entry name" value="TrkA_N"/>
    <property type="match status" value="1"/>
</dbReference>
<dbReference type="Gene3D" id="3.30.70.1450">
    <property type="entry name" value="Regulator of K+ conductance, C-terminal domain"/>
    <property type="match status" value="1"/>
</dbReference>
<dbReference type="InterPro" id="IPR050721">
    <property type="entry name" value="Trk_Ktr_HKT_K-transport"/>
</dbReference>
<dbReference type="SUPFAM" id="SSF51735">
    <property type="entry name" value="NAD(P)-binding Rossmann-fold domains"/>
    <property type="match status" value="1"/>
</dbReference>
<keyword evidence="3" id="KW-0614">Plasmid</keyword>
<dbReference type="Pfam" id="PF02080">
    <property type="entry name" value="TrkA_C"/>
    <property type="match status" value="1"/>
</dbReference>
<keyword evidence="4" id="KW-1185">Reference proteome</keyword>
<evidence type="ECO:0000313" key="4">
    <source>
        <dbReference type="Proteomes" id="UP001318682"/>
    </source>
</evidence>
<dbReference type="SUPFAM" id="SSF116726">
    <property type="entry name" value="TrkA C-terminal domain-like"/>
    <property type="match status" value="1"/>
</dbReference>
<gene>
    <name evidence="3" type="primary">ktrA</name>
    <name evidence="3" type="ORF">ROLI_047730</name>
</gene>
<evidence type="ECO:0000259" key="1">
    <source>
        <dbReference type="PROSITE" id="PS51201"/>
    </source>
</evidence>
<dbReference type="RefSeq" id="WP_187432050.1">
    <property type="nucleotide sequence ID" value="NZ_CP143426.1"/>
</dbReference>
<dbReference type="PANTHER" id="PTHR43833">
    <property type="entry name" value="POTASSIUM CHANNEL PROTEIN 2-RELATED-RELATED"/>
    <property type="match status" value="1"/>
</dbReference>
<geneLocation type="plasmid" evidence="3 4">
    <name>pROLI81</name>
</geneLocation>
<dbReference type="InterPro" id="IPR006037">
    <property type="entry name" value="RCK_C"/>
</dbReference>
<name>A0ABZ2C284_9RHOB</name>